<dbReference type="PANTHER" id="PTHR31511">
    <property type="entry name" value="PROTEIN CBG23764"/>
    <property type="match status" value="1"/>
</dbReference>
<evidence type="ECO:0000313" key="1">
    <source>
        <dbReference type="EMBL" id="GBM48188.1"/>
    </source>
</evidence>
<evidence type="ECO:0000313" key="2">
    <source>
        <dbReference type="Proteomes" id="UP000499080"/>
    </source>
</evidence>
<accession>A0A4Y2G6E4</accession>
<name>A0A4Y2G6E4_ARAVE</name>
<dbReference type="GO" id="GO:0003676">
    <property type="term" value="F:nucleic acid binding"/>
    <property type="evidence" value="ECO:0007669"/>
    <property type="project" value="InterPro"/>
</dbReference>
<keyword evidence="2" id="KW-1185">Reference proteome</keyword>
<dbReference type="Gene3D" id="3.30.420.10">
    <property type="entry name" value="Ribonuclease H-like superfamily/Ribonuclease H"/>
    <property type="match status" value="1"/>
</dbReference>
<protein>
    <submittedName>
        <fullName evidence="1">Uncharacterized protein</fullName>
    </submittedName>
</protein>
<dbReference type="OrthoDB" id="6433996at2759"/>
<dbReference type="EMBL" id="BGPR01001207">
    <property type="protein sequence ID" value="GBM48188.1"/>
    <property type="molecule type" value="Genomic_DNA"/>
</dbReference>
<dbReference type="Proteomes" id="UP000499080">
    <property type="component" value="Unassembled WGS sequence"/>
</dbReference>
<comment type="caution">
    <text evidence="1">The sequence shown here is derived from an EMBL/GenBank/DDBJ whole genome shotgun (WGS) entry which is preliminary data.</text>
</comment>
<dbReference type="InterPro" id="IPR036397">
    <property type="entry name" value="RNaseH_sf"/>
</dbReference>
<dbReference type="PANTHER" id="PTHR31511:SF12">
    <property type="entry name" value="RHO TERMINATION FACTOR N-TERMINAL DOMAIN-CONTAINING PROTEIN"/>
    <property type="match status" value="1"/>
</dbReference>
<organism evidence="1 2">
    <name type="scientific">Araneus ventricosus</name>
    <name type="common">Orbweaver spider</name>
    <name type="synonym">Epeira ventricosa</name>
    <dbReference type="NCBI Taxonomy" id="182803"/>
    <lineage>
        <taxon>Eukaryota</taxon>
        <taxon>Metazoa</taxon>
        <taxon>Ecdysozoa</taxon>
        <taxon>Arthropoda</taxon>
        <taxon>Chelicerata</taxon>
        <taxon>Arachnida</taxon>
        <taxon>Araneae</taxon>
        <taxon>Araneomorphae</taxon>
        <taxon>Entelegynae</taxon>
        <taxon>Araneoidea</taxon>
        <taxon>Araneidae</taxon>
        <taxon>Araneus</taxon>
    </lineage>
</organism>
<gene>
    <name evidence="1" type="ORF">AVEN_72468_1</name>
</gene>
<reference evidence="1 2" key="1">
    <citation type="journal article" date="2019" name="Sci. Rep.">
        <title>Orb-weaving spider Araneus ventricosus genome elucidates the spidroin gene catalogue.</title>
        <authorList>
            <person name="Kono N."/>
            <person name="Nakamura H."/>
            <person name="Ohtoshi R."/>
            <person name="Moran D.A.P."/>
            <person name="Shinohara A."/>
            <person name="Yoshida Y."/>
            <person name="Fujiwara M."/>
            <person name="Mori M."/>
            <person name="Tomita M."/>
            <person name="Arakawa K."/>
        </authorList>
    </citation>
    <scope>NUCLEOTIDE SEQUENCE [LARGE SCALE GENOMIC DNA]</scope>
</reference>
<proteinExistence type="predicted"/>
<dbReference type="AlphaFoldDB" id="A0A4Y2G6E4"/>
<sequence>MLGKDRVRYHNHLSGKYRQALHNQCNLQLKQRKMIPSISHNLRNYNGHLIMQGLGKLPDHEISVIPNTMEKYISFSIRRRRNPITLKIVDNFQFLNSSLKKLVENLDKSKFSTMQSCISCIILYNVIVHDCNVFL</sequence>